<dbReference type="PANTHER" id="PTHR43297:SF2">
    <property type="entry name" value="DIPEPTIDE TRANSPORT ATP-BINDING PROTEIN DPPD"/>
    <property type="match status" value="1"/>
</dbReference>
<dbReference type="Proteomes" id="UP001241603">
    <property type="component" value="Unassembled WGS sequence"/>
</dbReference>
<dbReference type="RefSeq" id="WP_370877171.1">
    <property type="nucleotide sequence ID" value="NZ_JAPKNG010000005.1"/>
</dbReference>
<dbReference type="InterPro" id="IPR003593">
    <property type="entry name" value="AAA+_ATPase"/>
</dbReference>
<keyword evidence="6 9" id="KW-0067">ATP-binding</keyword>
<dbReference type="InterPro" id="IPR017871">
    <property type="entry name" value="ABC_transporter-like_CS"/>
</dbReference>
<dbReference type="PROSITE" id="PS50893">
    <property type="entry name" value="ABC_TRANSPORTER_2"/>
    <property type="match status" value="1"/>
</dbReference>
<organism evidence="9 10">
    <name type="scientific">Kaistia dalseonensis</name>
    <dbReference type="NCBI Taxonomy" id="410840"/>
    <lineage>
        <taxon>Bacteria</taxon>
        <taxon>Pseudomonadati</taxon>
        <taxon>Pseudomonadota</taxon>
        <taxon>Alphaproteobacteria</taxon>
        <taxon>Hyphomicrobiales</taxon>
        <taxon>Kaistiaceae</taxon>
        <taxon>Kaistia</taxon>
    </lineage>
</organism>
<dbReference type="Pfam" id="PF08352">
    <property type="entry name" value="oligo_HPY"/>
    <property type="match status" value="1"/>
</dbReference>
<evidence type="ECO:0000313" key="10">
    <source>
        <dbReference type="Proteomes" id="UP001241603"/>
    </source>
</evidence>
<proteinExistence type="inferred from homology"/>
<evidence type="ECO:0000259" key="8">
    <source>
        <dbReference type="PROSITE" id="PS50893"/>
    </source>
</evidence>
<comment type="similarity">
    <text evidence="2">Belongs to the ABC transporter superfamily.</text>
</comment>
<dbReference type="CDD" id="cd03257">
    <property type="entry name" value="ABC_NikE_OppD_transporters"/>
    <property type="match status" value="1"/>
</dbReference>
<sequence>MMSEAALLEIDRLCVEFDTRGGVVHGLRGVDLSVRRGETLAIVGESGSGKSVTAQAVMGLIDVPGRIASGDIRWKGQSMLSREGLAMAQDIRGKDVALIFQDPMTSLNPLMTIGAQIGEVLRRHLGLSKIQARTRTEELLGAVGISAPRRRVDQYPHELSGGMRQRVMIAMAIACEPQLLIADEPTTALDVTIQAQVLELLAGLQETLRLSVILITHDLGVVAGLCHRVAVMYAGKIIETGLADDVFERPSHPYTQGLIRSTPRLDDQMERLIAIEGSPPSLLAPPTGCAFSPRCPLSEPKCAEQPPLVAVHAGASAACWHPATPAWREAPALAEAVS</sequence>
<feature type="domain" description="ABC transporter" evidence="8">
    <location>
        <begin position="8"/>
        <end position="259"/>
    </location>
</feature>
<evidence type="ECO:0000313" key="9">
    <source>
        <dbReference type="EMBL" id="MDQ0439254.1"/>
    </source>
</evidence>
<evidence type="ECO:0000256" key="4">
    <source>
        <dbReference type="ARBA" id="ARBA00022475"/>
    </source>
</evidence>
<dbReference type="PANTHER" id="PTHR43297">
    <property type="entry name" value="OLIGOPEPTIDE TRANSPORT ATP-BINDING PROTEIN APPD"/>
    <property type="match status" value="1"/>
</dbReference>
<protein>
    <submittedName>
        <fullName evidence="9">Peptide/nickel transport system ATP-binding protein</fullName>
    </submittedName>
</protein>
<accession>A0ABU0HAB2</accession>
<keyword evidence="7" id="KW-0472">Membrane</keyword>
<evidence type="ECO:0000256" key="5">
    <source>
        <dbReference type="ARBA" id="ARBA00022741"/>
    </source>
</evidence>
<comment type="caution">
    <text evidence="9">The sequence shown here is derived from an EMBL/GenBank/DDBJ whole genome shotgun (WGS) entry which is preliminary data.</text>
</comment>
<dbReference type="Pfam" id="PF00005">
    <property type="entry name" value="ABC_tran"/>
    <property type="match status" value="1"/>
</dbReference>
<dbReference type="Gene3D" id="3.40.50.300">
    <property type="entry name" value="P-loop containing nucleotide triphosphate hydrolases"/>
    <property type="match status" value="1"/>
</dbReference>
<evidence type="ECO:0000256" key="7">
    <source>
        <dbReference type="ARBA" id="ARBA00023136"/>
    </source>
</evidence>
<reference evidence="9 10" key="1">
    <citation type="submission" date="2023-07" db="EMBL/GenBank/DDBJ databases">
        <title>Genomic Encyclopedia of Type Strains, Phase IV (KMG-IV): sequencing the most valuable type-strain genomes for metagenomic binning, comparative biology and taxonomic classification.</title>
        <authorList>
            <person name="Goeker M."/>
        </authorList>
    </citation>
    <scope>NUCLEOTIDE SEQUENCE [LARGE SCALE GENOMIC DNA]</scope>
    <source>
        <strain evidence="9 10">B6-8</strain>
    </source>
</reference>
<dbReference type="InterPro" id="IPR027417">
    <property type="entry name" value="P-loop_NTPase"/>
</dbReference>
<dbReference type="InterPro" id="IPR013563">
    <property type="entry name" value="Oligopep_ABC_C"/>
</dbReference>
<dbReference type="InterPro" id="IPR003439">
    <property type="entry name" value="ABC_transporter-like_ATP-bd"/>
</dbReference>
<dbReference type="InterPro" id="IPR050388">
    <property type="entry name" value="ABC_Ni/Peptide_Import"/>
</dbReference>
<keyword evidence="4" id="KW-1003">Cell membrane</keyword>
<dbReference type="SMART" id="SM00382">
    <property type="entry name" value="AAA"/>
    <property type="match status" value="1"/>
</dbReference>
<evidence type="ECO:0000256" key="6">
    <source>
        <dbReference type="ARBA" id="ARBA00022840"/>
    </source>
</evidence>
<dbReference type="NCBIfam" id="TIGR01727">
    <property type="entry name" value="oligo_HPY"/>
    <property type="match status" value="1"/>
</dbReference>
<keyword evidence="5" id="KW-0547">Nucleotide-binding</keyword>
<gene>
    <name evidence="9" type="ORF">QO014_003655</name>
</gene>
<evidence type="ECO:0000256" key="2">
    <source>
        <dbReference type="ARBA" id="ARBA00005417"/>
    </source>
</evidence>
<evidence type="ECO:0000256" key="1">
    <source>
        <dbReference type="ARBA" id="ARBA00004417"/>
    </source>
</evidence>
<dbReference type="EMBL" id="JAUSVO010000005">
    <property type="protein sequence ID" value="MDQ0439254.1"/>
    <property type="molecule type" value="Genomic_DNA"/>
</dbReference>
<dbReference type="SUPFAM" id="SSF52540">
    <property type="entry name" value="P-loop containing nucleoside triphosphate hydrolases"/>
    <property type="match status" value="1"/>
</dbReference>
<keyword evidence="3" id="KW-0813">Transport</keyword>
<name>A0ABU0HAB2_9HYPH</name>
<dbReference type="GO" id="GO:0005524">
    <property type="term" value="F:ATP binding"/>
    <property type="evidence" value="ECO:0007669"/>
    <property type="project" value="UniProtKB-KW"/>
</dbReference>
<evidence type="ECO:0000256" key="3">
    <source>
        <dbReference type="ARBA" id="ARBA00022448"/>
    </source>
</evidence>
<comment type="subcellular location">
    <subcellularLocation>
        <location evidence="1">Cell inner membrane</location>
        <topology evidence="1">Peripheral membrane protein</topology>
    </subcellularLocation>
</comment>
<dbReference type="PROSITE" id="PS00211">
    <property type="entry name" value="ABC_TRANSPORTER_1"/>
    <property type="match status" value="1"/>
</dbReference>
<keyword evidence="10" id="KW-1185">Reference proteome</keyword>